<comment type="caution">
    <text evidence="1">The sequence shown here is derived from an EMBL/GenBank/DDBJ whole genome shotgun (WGS) entry which is preliminary data.</text>
</comment>
<dbReference type="PROSITE" id="PS51257">
    <property type="entry name" value="PROKAR_LIPOPROTEIN"/>
    <property type="match status" value="1"/>
</dbReference>
<gene>
    <name evidence="1" type="ORF">J8J14_21820</name>
</gene>
<keyword evidence="2" id="KW-1185">Reference proteome</keyword>
<evidence type="ECO:0000313" key="1">
    <source>
        <dbReference type="EMBL" id="MBP0447402.1"/>
    </source>
</evidence>
<sequence>MGQTDREWRDIFSACLAMALLAGCATGVPPSDLAMNPPVSRTKGIVFLFTGLTFSSEDSFGTGTHTLADNIRRLGVRAEINQPSTWESVADWVIADPGLRQVPLAVYGYSYGAQAALRFTERLAQASIPVQTVVVLEAFRPVPVPCNVIKAIHLYLSDGSFSQATPIAPAQPECGRVVLNRRYYPLGVFPLVVNHWSVSTFDALHREVLHLLLDADRVRTRVLDPIISPMLTGSGVPSPTTAAAD</sequence>
<reference evidence="1 2" key="1">
    <citation type="submission" date="2021-03" db="EMBL/GenBank/DDBJ databases">
        <authorList>
            <person name="So Y."/>
        </authorList>
    </citation>
    <scope>NUCLEOTIDE SEQUENCE [LARGE SCALE GENOMIC DNA]</scope>
    <source>
        <strain evidence="1 2">SSH11</strain>
    </source>
</reference>
<dbReference type="SUPFAM" id="SSF53474">
    <property type="entry name" value="alpha/beta-Hydrolases"/>
    <property type="match status" value="1"/>
</dbReference>
<evidence type="ECO:0008006" key="3">
    <source>
        <dbReference type="Google" id="ProtNLM"/>
    </source>
</evidence>
<accession>A0ABS4AK57</accession>
<proteinExistence type="predicted"/>
<dbReference type="Proteomes" id="UP000681594">
    <property type="component" value="Unassembled WGS sequence"/>
</dbReference>
<name>A0ABS4AK57_9PROT</name>
<dbReference type="Gene3D" id="3.40.50.1820">
    <property type="entry name" value="alpha/beta hydrolase"/>
    <property type="match status" value="1"/>
</dbReference>
<protein>
    <recommendedName>
        <fullName evidence="3">Thioesterase domain-containing protein</fullName>
    </recommendedName>
</protein>
<organism evidence="1 2">
    <name type="scientific">Pararoseomonas baculiformis</name>
    <dbReference type="NCBI Taxonomy" id="2820812"/>
    <lineage>
        <taxon>Bacteria</taxon>
        <taxon>Pseudomonadati</taxon>
        <taxon>Pseudomonadota</taxon>
        <taxon>Alphaproteobacteria</taxon>
        <taxon>Acetobacterales</taxon>
        <taxon>Acetobacteraceae</taxon>
        <taxon>Pararoseomonas</taxon>
    </lineage>
</organism>
<evidence type="ECO:0000313" key="2">
    <source>
        <dbReference type="Proteomes" id="UP000681594"/>
    </source>
</evidence>
<dbReference type="EMBL" id="JAGIZB010000034">
    <property type="protein sequence ID" value="MBP0447402.1"/>
    <property type="molecule type" value="Genomic_DNA"/>
</dbReference>
<dbReference type="InterPro" id="IPR029058">
    <property type="entry name" value="AB_hydrolase_fold"/>
</dbReference>